<gene>
    <name evidence="2" type="ORF">SNAT2548_LOCUS33783</name>
</gene>
<dbReference type="InterPro" id="IPR036249">
    <property type="entry name" value="Thioredoxin-like_sf"/>
</dbReference>
<evidence type="ECO:0000256" key="1">
    <source>
        <dbReference type="SAM" id="MobiDB-lite"/>
    </source>
</evidence>
<feature type="compositionally biased region" description="Basic and acidic residues" evidence="1">
    <location>
        <begin position="81"/>
        <end position="95"/>
    </location>
</feature>
<proteinExistence type="predicted"/>
<evidence type="ECO:0000313" key="3">
    <source>
        <dbReference type="Proteomes" id="UP000604046"/>
    </source>
</evidence>
<evidence type="ECO:0000313" key="2">
    <source>
        <dbReference type="EMBL" id="CAE7593486.1"/>
    </source>
</evidence>
<dbReference type="CDD" id="cd02947">
    <property type="entry name" value="TRX_family"/>
    <property type="match status" value="1"/>
</dbReference>
<feature type="region of interest" description="Disordered" evidence="1">
    <location>
        <begin position="74"/>
        <end position="95"/>
    </location>
</feature>
<comment type="caution">
    <text evidence="2">The sequence shown here is derived from an EMBL/GenBank/DDBJ whole genome shotgun (WGS) entry which is preliminary data.</text>
</comment>
<organism evidence="2 3">
    <name type="scientific">Symbiodinium natans</name>
    <dbReference type="NCBI Taxonomy" id="878477"/>
    <lineage>
        <taxon>Eukaryota</taxon>
        <taxon>Sar</taxon>
        <taxon>Alveolata</taxon>
        <taxon>Dinophyceae</taxon>
        <taxon>Suessiales</taxon>
        <taxon>Symbiodiniaceae</taxon>
        <taxon>Symbiodinium</taxon>
    </lineage>
</organism>
<evidence type="ECO:0008006" key="4">
    <source>
        <dbReference type="Google" id="ProtNLM"/>
    </source>
</evidence>
<dbReference type="Gene3D" id="3.40.30.10">
    <property type="entry name" value="Glutaredoxin"/>
    <property type="match status" value="1"/>
</dbReference>
<protein>
    <recommendedName>
        <fullName evidence="4">Thioredoxin domain-containing protein</fullName>
    </recommendedName>
</protein>
<dbReference type="EMBL" id="CAJNDS010002778">
    <property type="protein sequence ID" value="CAE7593486.1"/>
    <property type="molecule type" value="Genomic_DNA"/>
</dbReference>
<sequence length="95" mass="10660">MRAEFEVLAKAYPTWVFLRADIVQLPGVARRWAATRVPCYIFFWKGVEETQFAGASGRKLREVLEDCSLLGPAPAAAHADPAGRVRDWKMPKNEA</sequence>
<keyword evidence="3" id="KW-1185">Reference proteome</keyword>
<name>A0A812V272_9DINO</name>
<dbReference type="Proteomes" id="UP000604046">
    <property type="component" value="Unassembled WGS sequence"/>
</dbReference>
<dbReference type="OrthoDB" id="431445at2759"/>
<reference evidence="2" key="1">
    <citation type="submission" date="2021-02" db="EMBL/GenBank/DDBJ databases">
        <authorList>
            <person name="Dougan E. K."/>
            <person name="Rhodes N."/>
            <person name="Thang M."/>
            <person name="Chan C."/>
        </authorList>
    </citation>
    <scope>NUCLEOTIDE SEQUENCE</scope>
</reference>
<dbReference type="AlphaFoldDB" id="A0A812V272"/>
<accession>A0A812V272</accession>
<dbReference type="SUPFAM" id="SSF52833">
    <property type="entry name" value="Thioredoxin-like"/>
    <property type="match status" value="1"/>
</dbReference>